<gene>
    <name evidence="3" type="ORF">SAMN05421773_10151</name>
</gene>
<accession>A0A1I1DZ42</accession>
<evidence type="ECO:0000313" key="3">
    <source>
        <dbReference type="EMBL" id="SFB80329.1"/>
    </source>
</evidence>
<sequence>MVAMAVWVWFGVLAVVVLFGGGGAWLAEAVRAGRLQRHEQRMELLRAEERRLDRLEAAAAQPEPVCGCGHHLAKHDRQGHCHEIVRIPTGWDAQRRPLGFERGACNCQQYIGPQPLSQVWAEGLTDREPGPLPPGGDRGPDEGEGEDGTDGGEGKDGEGGKDGDGR</sequence>
<feature type="transmembrane region" description="Helical" evidence="2">
    <location>
        <begin position="6"/>
        <end position="27"/>
    </location>
</feature>
<reference evidence="3 4" key="1">
    <citation type="submission" date="2016-10" db="EMBL/GenBank/DDBJ databases">
        <authorList>
            <person name="de Groot N.N."/>
        </authorList>
    </citation>
    <scope>NUCLEOTIDE SEQUENCE [LARGE SCALE GENOMIC DNA]</scope>
    <source>
        <strain evidence="3 4">CGMCC 4.5739</strain>
    </source>
</reference>
<keyword evidence="4" id="KW-1185">Reference proteome</keyword>
<protein>
    <submittedName>
        <fullName evidence="3">Uncharacterized protein</fullName>
    </submittedName>
</protein>
<evidence type="ECO:0000256" key="1">
    <source>
        <dbReference type="SAM" id="MobiDB-lite"/>
    </source>
</evidence>
<proteinExistence type="predicted"/>
<keyword evidence="2" id="KW-0812">Transmembrane</keyword>
<dbReference type="STRING" id="910347.SAMN05421773_10151"/>
<dbReference type="Proteomes" id="UP000199207">
    <property type="component" value="Unassembled WGS sequence"/>
</dbReference>
<dbReference type="AlphaFoldDB" id="A0A1I1DZ42"/>
<feature type="compositionally biased region" description="Basic and acidic residues" evidence="1">
    <location>
        <begin position="152"/>
        <end position="166"/>
    </location>
</feature>
<feature type="region of interest" description="Disordered" evidence="1">
    <location>
        <begin position="122"/>
        <end position="166"/>
    </location>
</feature>
<evidence type="ECO:0000256" key="2">
    <source>
        <dbReference type="SAM" id="Phobius"/>
    </source>
</evidence>
<keyword evidence="2" id="KW-0472">Membrane</keyword>
<evidence type="ECO:0000313" key="4">
    <source>
        <dbReference type="Proteomes" id="UP000199207"/>
    </source>
</evidence>
<keyword evidence="2" id="KW-1133">Transmembrane helix</keyword>
<organism evidence="3 4">
    <name type="scientific">Streptomyces aidingensis</name>
    <dbReference type="NCBI Taxonomy" id="910347"/>
    <lineage>
        <taxon>Bacteria</taxon>
        <taxon>Bacillati</taxon>
        <taxon>Actinomycetota</taxon>
        <taxon>Actinomycetes</taxon>
        <taxon>Kitasatosporales</taxon>
        <taxon>Streptomycetaceae</taxon>
        <taxon>Streptomyces</taxon>
    </lineage>
</organism>
<dbReference type="EMBL" id="FOLM01000001">
    <property type="protein sequence ID" value="SFB80329.1"/>
    <property type="molecule type" value="Genomic_DNA"/>
</dbReference>
<name>A0A1I1DZ42_9ACTN</name>